<organism evidence="3 4">
    <name type="scientific">[Mycobacterium] manitobense</name>
    <dbReference type="NCBI Taxonomy" id="190147"/>
    <lineage>
        <taxon>Bacteria</taxon>
        <taxon>Bacillati</taxon>
        <taxon>Actinomycetota</taxon>
        <taxon>Actinomycetes</taxon>
        <taxon>Mycobacteriales</taxon>
        <taxon>Mycobacteriaceae</taxon>
        <taxon>Mycolicibacterium</taxon>
    </lineage>
</organism>
<reference evidence="3" key="1">
    <citation type="submission" date="2020-07" db="EMBL/GenBank/DDBJ databases">
        <authorList>
            <person name="Pettersson B.M.F."/>
            <person name="Behra P.R.K."/>
            <person name="Ramesh M."/>
            <person name="Das S."/>
            <person name="Dasgupta S."/>
            <person name="Kirsebom L.A."/>
        </authorList>
    </citation>
    <scope>NUCLEOTIDE SEQUENCE</scope>
    <source>
        <strain evidence="3">DSM 44615</strain>
    </source>
</reference>
<dbReference type="PANTHER" id="PTHR34846">
    <property type="entry name" value="4-CARBOXYMUCONOLACTONE DECARBOXYLASE FAMILY PROTEIN (AFU_ORTHOLOGUE AFUA_6G11590)"/>
    <property type="match status" value="1"/>
</dbReference>
<evidence type="ECO:0000313" key="3">
    <source>
        <dbReference type="EMBL" id="MCV7171602.1"/>
    </source>
</evidence>
<dbReference type="RefSeq" id="WP_264013786.1">
    <property type="nucleotide sequence ID" value="NZ_JACKSJ010000143.1"/>
</dbReference>
<comment type="caution">
    <text evidence="3">The sequence shown here is derived from an EMBL/GenBank/DDBJ whole genome shotgun (WGS) entry which is preliminary data.</text>
</comment>
<name>A0A9X3BXX3_9MYCO</name>
<dbReference type="PANTHER" id="PTHR34846:SF5">
    <property type="entry name" value="CARBOXYMUCONOLACTONE DECARBOXYLASE-LIKE DOMAIN-CONTAINING PROTEIN"/>
    <property type="match status" value="1"/>
</dbReference>
<reference evidence="3" key="2">
    <citation type="journal article" date="2022" name="BMC Genomics">
        <title>Comparative genome analysis of mycobacteria focusing on tRNA and non-coding RNA.</title>
        <authorList>
            <person name="Behra P.R.K."/>
            <person name="Pettersson B.M.F."/>
            <person name="Ramesh M."/>
            <person name="Das S."/>
            <person name="Dasgupta S."/>
            <person name="Kirsebom L.A."/>
        </authorList>
    </citation>
    <scope>NUCLEOTIDE SEQUENCE</scope>
    <source>
        <strain evidence="3">DSM 44615</strain>
    </source>
</reference>
<evidence type="ECO:0000259" key="2">
    <source>
        <dbReference type="Pfam" id="PF02627"/>
    </source>
</evidence>
<feature type="domain" description="Carboxymuconolactone decarboxylase-like" evidence="2">
    <location>
        <begin position="43"/>
        <end position="123"/>
    </location>
</feature>
<accession>A0A9X3BXX3</accession>
<dbReference type="InterPro" id="IPR029032">
    <property type="entry name" value="AhpD-like"/>
</dbReference>
<dbReference type="SUPFAM" id="SSF69118">
    <property type="entry name" value="AhpD-like"/>
    <property type="match status" value="1"/>
</dbReference>
<feature type="region of interest" description="Disordered" evidence="1">
    <location>
        <begin position="1"/>
        <end position="32"/>
    </location>
</feature>
<protein>
    <submittedName>
        <fullName evidence="3">Carboxymuconolactone decarboxylase family protein</fullName>
    </submittedName>
</protein>
<sequence length="185" mass="20263">MLTPLPADEWDDDTDRALEGTVSPERRNPTDAGNALATLVRHPELAGKFLPFNTYLMEGSSLPARERELAILRVAHRHGCRYEWVHHVAIGKQAGLTDADVEAARTGEASGAFDRAVLAAVDELHDKSRITPGTWHALGEHIDDRQRMDLLFTAGGYGVLATALNTFGVEPEEWAGKPEHYQAGT</sequence>
<keyword evidence="4" id="KW-1185">Reference proteome</keyword>
<dbReference type="GO" id="GO:0051920">
    <property type="term" value="F:peroxiredoxin activity"/>
    <property type="evidence" value="ECO:0007669"/>
    <property type="project" value="InterPro"/>
</dbReference>
<dbReference type="InterPro" id="IPR003779">
    <property type="entry name" value="CMD-like"/>
</dbReference>
<evidence type="ECO:0000313" key="4">
    <source>
        <dbReference type="Proteomes" id="UP001140293"/>
    </source>
</evidence>
<proteinExistence type="predicted"/>
<evidence type="ECO:0000256" key="1">
    <source>
        <dbReference type="SAM" id="MobiDB-lite"/>
    </source>
</evidence>
<dbReference type="Pfam" id="PF02627">
    <property type="entry name" value="CMD"/>
    <property type="match status" value="1"/>
</dbReference>
<dbReference type="AlphaFoldDB" id="A0A9X3BXX3"/>
<gene>
    <name evidence="3" type="ORF">H7I41_16935</name>
</gene>
<dbReference type="Proteomes" id="UP001140293">
    <property type="component" value="Unassembled WGS sequence"/>
</dbReference>
<dbReference type="EMBL" id="JACKSJ010000143">
    <property type="protein sequence ID" value="MCV7171602.1"/>
    <property type="molecule type" value="Genomic_DNA"/>
</dbReference>
<dbReference type="Gene3D" id="1.20.1290.10">
    <property type="entry name" value="AhpD-like"/>
    <property type="match status" value="1"/>
</dbReference>